<feature type="domain" description="Baseplate J-like C-terminal" evidence="4">
    <location>
        <begin position="271"/>
        <end position="344"/>
    </location>
</feature>
<evidence type="ECO:0000259" key="3">
    <source>
        <dbReference type="Pfam" id="PF26078"/>
    </source>
</evidence>
<reference evidence="5 6" key="1">
    <citation type="submission" date="2016-10" db="EMBL/GenBank/DDBJ databases">
        <authorList>
            <person name="de Groot N.N."/>
        </authorList>
    </citation>
    <scope>NUCLEOTIDE SEQUENCE [LARGE SCALE GENOMIC DNA]</scope>
    <source>
        <strain evidence="5 6">DSM 11363</strain>
    </source>
</reference>
<proteinExistence type="inferred from homology"/>
<evidence type="ECO:0000256" key="1">
    <source>
        <dbReference type="ARBA" id="ARBA00038087"/>
    </source>
</evidence>
<feature type="domain" description="Baseplate protein J-like barrel" evidence="2">
    <location>
        <begin position="87"/>
        <end position="164"/>
    </location>
</feature>
<protein>
    <submittedName>
        <fullName evidence="5">Uncharacterized phage protein gp47/JayE</fullName>
    </submittedName>
</protein>
<dbReference type="AlphaFoldDB" id="A0A1I0H278"/>
<dbReference type="Proteomes" id="UP000182332">
    <property type="component" value="Unassembled WGS sequence"/>
</dbReference>
<evidence type="ECO:0000259" key="2">
    <source>
        <dbReference type="Pfam" id="PF04865"/>
    </source>
</evidence>
<dbReference type="Pfam" id="PF26078">
    <property type="entry name" value="Baseplate_J_M"/>
    <property type="match status" value="1"/>
</dbReference>
<dbReference type="InterPro" id="IPR058531">
    <property type="entry name" value="Baseplate_J_M"/>
</dbReference>
<dbReference type="InterPro" id="IPR006949">
    <property type="entry name" value="Barrel_Baseplate_J-like"/>
</dbReference>
<organism evidence="5 6">
    <name type="scientific">Pseudomonas graminis</name>
    <dbReference type="NCBI Taxonomy" id="158627"/>
    <lineage>
        <taxon>Bacteria</taxon>
        <taxon>Pseudomonadati</taxon>
        <taxon>Pseudomonadota</taxon>
        <taxon>Gammaproteobacteria</taxon>
        <taxon>Pseudomonadales</taxon>
        <taxon>Pseudomonadaceae</taxon>
        <taxon>Pseudomonas</taxon>
    </lineage>
</organism>
<dbReference type="Pfam" id="PF26079">
    <property type="entry name" value="Baseplate_J_C"/>
    <property type="match status" value="1"/>
</dbReference>
<dbReference type="InterPro" id="IPR052399">
    <property type="entry name" value="Phage_Baseplate_Assmbl_Protein"/>
</dbReference>
<dbReference type="EMBL" id="FOHW01000024">
    <property type="protein sequence ID" value="SET76800.1"/>
    <property type="molecule type" value="Genomic_DNA"/>
</dbReference>
<dbReference type="PANTHER" id="PTHR37829">
    <property type="entry name" value="PHAGE-LIKE ELEMENT PBSX PROTEIN XKDT"/>
    <property type="match status" value="1"/>
</dbReference>
<name>A0A1I0H278_9PSED</name>
<evidence type="ECO:0000259" key="4">
    <source>
        <dbReference type="Pfam" id="PF26079"/>
    </source>
</evidence>
<comment type="similarity">
    <text evidence="1">Belongs to the Mu gp47/PBSX XkdT family.</text>
</comment>
<accession>A0A1I0H278</accession>
<feature type="domain" description="Baseplate J-like central" evidence="3">
    <location>
        <begin position="188"/>
        <end position="261"/>
    </location>
</feature>
<evidence type="ECO:0000313" key="6">
    <source>
        <dbReference type="Proteomes" id="UP000182332"/>
    </source>
</evidence>
<sequence>MPFETPNLPTLVSRTSADLASGALRKSDAQVLARALSGAAFGLYGYIDWVAKQILPDTADESTLERQALLRLETPRIPAKAATGSASFQAAAGAVLDANQVLQASDGRQYRVADAVTTTAGGNVATLEAVEGGALGNADAGLLLTLVQPVVGVAETFTVLAPGVTGGTNRESIESLRSRVIRSYKVIPHGGDADDYVTWALECAGVTRAWTVKNYMGPGTVGVFFVRDGDAVIIPDANEIAVVQSYLQTKAPVTAEVYALAPVLKAVNYVIHLTPDTTAVRQAVAAQLADLHAREAGLGNTLLISHIREAISGAQGETDNVVVAPTADVTANANQLLTVGNITWQ</sequence>
<gene>
    <name evidence="5" type="ORF">SAMN05216197_12474</name>
</gene>
<dbReference type="PANTHER" id="PTHR37829:SF3">
    <property type="entry name" value="PROTEIN JAYE-RELATED"/>
    <property type="match status" value="1"/>
</dbReference>
<dbReference type="RefSeq" id="WP_074891323.1">
    <property type="nucleotide sequence ID" value="NZ_FOHW01000024.1"/>
</dbReference>
<dbReference type="Pfam" id="PF04865">
    <property type="entry name" value="Baseplate_J"/>
    <property type="match status" value="1"/>
</dbReference>
<evidence type="ECO:0000313" key="5">
    <source>
        <dbReference type="EMBL" id="SET76800.1"/>
    </source>
</evidence>
<dbReference type="OrthoDB" id="7565172at2"/>
<dbReference type="InterPro" id="IPR058530">
    <property type="entry name" value="Baseplate_J-like_C"/>
</dbReference>